<sequence>MAANRSPSAKNLNNELASTFVVYFCSSFVIVGILLNVFAVTIDVEVQPSLSLPPHMSTYASPVKEMQLTVSSTCLAMSIIGTAKGGSSTLARILAQNFGFEAPRRAYNMETFHCLPLMDRVCSWPTTRLDPHEATSYLVRKCNTTACWKRNYARFDKMSVQLMEKNPDAIMWSHIATAYSKEVTRCGTRMVVTLRDPVRRLYSHYAWYLLNLQDLPFTRYVDALLDIHKDDLHELEVAARDGEDALVKRWDYSVHTACTKEKFRAFVKHFPDIPRVHERFIFYENRTYDRHERCSFIRGLHQSMYYPQILSWVRALQEQDVDVQSLFRVFRSEDFFGTPSMQKDFRKIISSWVGPIVDDTKSHGRSYSTKSSKHFSKMNRTTLRIVHQIFDPWNQRLQNFLGNSGLSILANDSFPDPWLWKDTWHAQLAHS</sequence>
<dbReference type="AlphaFoldDB" id="A0A7S2XA50"/>
<protein>
    <recommendedName>
        <fullName evidence="3">Sulfotransferase domain-containing protein</fullName>
    </recommendedName>
</protein>
<proteinExistence type="predicted"/>
<dbReference type="EMBL" id="HBHP01013636">
    <property type="protein sequence ID" value="CAD9761131.1"/>
    <property type="molecule type" value="Transcribed_RNA"/>
</dbReference>
<keyword evidence="1" id="KW-0812">Transmembrane</keyword>
<name>A0A7S2XA50_9EUKA</name>
<keyword evidence="1" id="KW-0472">Membrane</keyword>
<gene>
    <name evidence="2" type="ORF">LSP00402_LOCUS8514</name>
</gene>
<organism evidence="2">
    <name type="scientific">Lotharella oceanica</name>
    <dbReference type="NCBI Taxonomy" id="641309"/>
    <lineage>
        <taxon>Eukaryota</taxon>
        <taxon>Sar</taxon>
        <taxon>Rhizaria</taxon>
        <taxon>Cercozoa</taxon>
        <taxon>Chlorarachniophyceae</taxon>
        <taxon>Lotharella</taxon>
    </lineage>
</organism>
<accession>A0A7S2XA50</accession>
<evidence type="ECO:0000313" key="2">
    <source>
        <dbReference type="EMBL" id="CAD9761131.1"/>
    </source>
</evidence>
<feature type="transmembrane region" description="Helical" evidence="1">
    <location>
        <begin position="20"/>
        <end position="42"/>
    </location>
</feature>
<evidence type="ECO:0008006" key="3">
    <source>
        <dbReference type="Google" id="ProtNLM"/>
    </source>
</evidence>
<keyword evidence="1" id="KW-1133">Transmembrane helix</keyword>
<dbReference type="InterPro" id="IPR027417">
    <property type="entry name" value="P-loop_NTPase"/>
</dbReference>
<dbReference type="Gene3D" id="3.40.50.300">
    <property type="entry name" value="P-loop containing nucleotide triphosphate hydrolases"/>
    <property type="match status" value="1"/>
</dbReference>
<reference evidence="2" key="1">
    <citation type="submission" date="2021-01" db="EMBL/GenBank/DDBJ databases">
        <authorList>
            <person name="Corre E."/>
            <person name="Pelletier E."/>
            <person name="Niang G."/>
            <person name="Scheremetjew M."/>
            <person name="Finn R."/>
            <person name="Kale V."/>
            <person name="Holt S."/>
            <person name="Cochrane G."/>
            <person name="Meng A."/>
            <person name="Brown T."/>
            <person name="Cohen L."/>
        </authorList>
    </citation>
    <scope>NUCLEOTIDE SEQUENCE</scope>
    <source>
        <strain evidence="2">CCMP622</strain>
    </source>
</reference>
<evidence type="ECO:0000256" key="1">
    <source>
        <dbReference type="SAM" id="Phobius"/>
    </source>
</evidence>
<dbReference type="SUPFAM" id="SSF52540">
    <property type="entry name" value="P-loop containing nucleoside triphosphate hydrolases"/>
    <property type="match status" value="1"/>
</dbReference>